<dbReference type="EMBL" id="KI536799">
    <property type="protein sequence ID" value="ESR45752.1"/>
    <property type="molecule type" value="Genomic_DNA"/>
</dbReference>
<sequence length="162" mass="18577">QFLMGLNEKYSAIRGQIMLMQPLPIVKKAYSLLCEEEKQQGLSNSHSSKKPLLCTYCDGTPHIVDKCYYLIGFPVGRKFHRKDVQPPNRTHKFTVNQIGTKSSQTPIKTVQTSDLSHQFTPEELSQIKVFFRNSKNYPRANYTSIYTPFCSSSTLQNFNSMN</sequence>
<protein>
    <recommendedName>
        <fullName evidence="3">Retrotransposon gag domain-containing protein</fullName>
    </recommendedName>
</protein>
<proteinExistence type="predicted"/>
<dbReference type="eggNOG" id="KOG0017">
    <property type="taxonomic scope" value="Eukaryota"/>
</dbReference>
<dbReference type="Gramene" id="ESR45752">
    <property type="protein sequence ID" value="ESR45752"/>
    <property type="gene ID" value="CICLE_v10003204mg"/>
</dbReference>
<evidence type="ECO:0000313" key="2">
    <source>
        <dbReference type="Proteomes" id="UP000030687"/>
    </source>
</evidence>
<accession>V4SY77</accession>
<name>V4SY77_CITCL</name>
<dbReference type="AlphaFoldDB" id="V4SY77"/>
<evidence type="ECO:0008006" key="3">
    <source>
        <dbReference type="Google" id="ProtNLM"/>
    </source>
</evidence>
<dbReference type="Proteomes" id="UP000030687">
    <property type="component" value="Unassembled WGS sequence"/>
</dbReference>
<feature type="non-terminal residue" evidence="1">
    <location>
        <position position="1"/>
    </location>
</feature>
<gene>
    <name evidence="1" type="ORF">CICLE_v10003204mg</name>
</gene>
<dbReference type="PANTHER" id="PTHR34222:SF79">
    <property type="entry name" value="RETROVIRUS-RELATED POL POLYPROTEIN FROM TRANSPOSON TNT 1-94"/>
    <property type="match status" value="1"/>
</dbReference>
<organism evidence="1 2">
    <name type="scientific">Citrus clementina</name>
    <name type="common">Clementine</name>
    <name type="synonym">Citrus deliciosa x Citrus sinensis</name>
    <dbReference type="NCBI Taxonomy" id="85681"/>
    <lineage>
        <taxon>Eukaryota</taxon>
        <taxon>Viridiplantae</taxon>
        <taxon>Streptophyta</taxon>
        <taxon>Embryophyta</taxon>
        <taxon>Tracheophyta</taxon>
        <taxon>Spermatophyta</taxon>
        <taxon>Magnoliopsida</taxon>
        <taxon>eudicotyledons</taxon>
        <taxon>Gunneridae</taxon>
        <taxon>Pentapetalae</taxon>
        <taxon>rosids</taxon>
        <taxon>malvids</taxon>
        <taxon>Sapindales</taxon>
        <taxon>Rutaceae</taxon>
        <taxon>Aurantioideae</taxon>
        <taxon>Citrus</taxon>
    </lineage>
</organism>
<keyword evidence="2" id="KW-1185">Reference proteome</keyword>
<dbReference type="PANTHER" id="PTHR34222">
    <property type="entry name" value="GAG_PRE-INTEGRS DOMAIN-CONTAINING PROTEIN"/>
    <property type="match status" value="1"/>
</dbReference>
<dbReference type="InParanoid" id="V4SY77"/>
<evidence type="ECO:0000313" key="1">
    <source>
        <dbReference type="EMBL" id="ESR45752.1"/>
    </source>
</evidence>
<dbReference type="KEGG" id="cic:CICLE_v10003204mg"/>
<reference evidence="1 2" key="1">
    <citation type="submission" date="2013-10" db="EMBL/GenBank/DDBJ databases">
        <authorList>
            <consortium name="International Citrus Genome Consortium"/>
            <person name="Jenkins J."/>
            <person name="Schmutz J."/>
            <person name="Prochnik S."/>
            <person name="Rokhsar D."/>
            <person name="Gmitter F."/>
            <person name="Ollitrault P."/>
            <person name="Machado M."/>
            <person name="Talon M."/>
            <person name="Wincker P."/>
            <person name="Jaillon O."/>
            <person name="Morgante M."/>
        </authorList>
    </citation>
    <scope>NUCLEOTIDE SEQUENCE</scope>
    <source>
        <strain evidence="2">cv. Clemenules</strain>
    </source>
</reference>